<evidence type="ECO:0000256" key="10">
    <source>
        <dbReference type="ARBA" id="ARBA00022958"/>
    </source>
</evidence>
<accession>A0ABP9U1X5</accession>
<dbReference type="CDD" id="cd01174">
    <property type="entry name" value="ribokinase"/>
    <property type="match status" value="1"/>
</dbReference>
<comment type="similarity">
    <text evidence="12">Belongs to the carbohydrate kinase PfkB family. Ribokinase subfamily.</text>
</comment>
<evidence type="ECO:0000256" key="4">
    <source>
        <dbReference type="ARBA" id="ARBA00022679"/>
    </source>
</evidence>
<feature type="active site" description="Proton acceptor" evidence="12">
    <location>
        <position position="231"/>
    </location>
</feature>
<dbReference type="InterPro" id="IPR011877">
    <property type="entry name" value="Ribokinase"/>
</dbReference>
<keyword evidence="5 12" id="KW-0479">Metal-binding</keyword>
<dbReference type="InterPro" id="IPR002173">
    <property type="entry name" value="Carboh/pur_kinase_PfkB_CS"/>
</dbReference>
<keyword evidence="10 12" id="KW-0630">Potassium</keyword>
<dbReference type="InterPro" id="IPR011611">
    <property type="entry name" value="PfkB_dom"/>
</dbReference>
<protein>
    <recommendedName>
        <fullName evidence="3 12">Ribokinase</fullName>
        <shortName evidence="12">RK</shortName>
        <ecNumber evidence="2 12">2.7.1.15</ecNumber>
    </recommendedName>
</protein>
<gene>
    <name evidence="12" type="primary">rbsK</name>
    <name evidence="15" type="ORF">KACC15558_13490</name>
</gene>
<keyword evidence="7 12" id="KW-0418">Kinase</keyword>
<feature type="binding site" evidence="12">
    <location>
        <position position="261"/>
    </location>
    <ligand>
        <name>K(+)</name>
        <dbReference type="ChEBI" id="CHEBI:29103"/>
    </ligand>
</feature>
<feature type="binding site" evidence="12">
    <location>
        <begin position="198"/>
        <end position="203"/>
    </location>
    <ligand>
        <name>ATP</name>
        <dbReference type="ChEBI" id="CHEBI:30616"/>
    </ligand>
</feature>
<dbReference type="PRINTS" id="PR00990">
    <property type="entry name" value="RIBOKINASE"/>
</dbReference>
<feature type="binding site" evidence="12">
    <location>
        <position position="227"/>
    </location>
    <ligand>
        <name>K(+)</name>
        <dbReference type="ChEBI" id="CHEBI:29103"/>
    </ligand>
</feature>
<dbReference type="SUPFAM" id="SSF53613">
    <property type="entry name" value="Ribokinase-like"/>
    <property type="match status" value="1"/>
</dbReference>
<evidence type="ECO:0000256" key="5">
    <source>
        <dbReference type="ARBA" id="ARBA00022723"/>
    </source>
</evidence>
<sequence length="308" mass="31275">MPGFDIALTVVGSINADITAVTDRLPVPGETVGGGRLLRSPGGKGANQAAAAARLGARTRMIGAVGTDPAGREMTEALRQAGVDVDQVAEVDAETGTALITVDARGENTIAVCEGANAQVSIADHEFPATETVLTQLEIPLATVTALAAAVRGFFVVNAAPARPLPAEVVDRADLIIVNESEFAALPQLRKARAVAVTYGAQGAALYERAEQIAVAPAQTVTPVSTVGAGDAFCAALTIGLRAGLSAETALRAANAVGAAAVTDPSARPAFPAFAHFLPDTDETSTDHPATDHPADADHDHPDSGARR</sequence>
<feature type="domain" description="Carbohydrate kinase PfkB" evidence="14">
    <location>
        <begin position="8"/>
        <end position="270"/>
    </location>
</feature>
<dbReference type="PANTHER" id="PTHR10584:SF166">
    <property type="entry name" value="RIBOKINASE"/>
    <property type="match status" value="1"/>
</dbReference>
<evidence type="ECO:0000256" key="6">
    <source>
        <dbReference type="ARBA" id="ARBA00022741"/>
    </source>
</evidence>
<keyword evidence="12" id="KW-0963">Cytoplasm</keyword>
<feature type="binding site" evidence="12">
    <location>
        <position position="231"/>
    </location>
    <ligand>
        <name>substrate</name>
    </ligand>
</feature>
<dbReference type="InterPro" id="IPR029056">
    <property type="entry name" value="Ribokinase-like"/>
</dbReference>
<dbReference type="Gene3D" id="3.40.1190.20">
    <property type="match status" value="1"/>
</dbReference>
<keyword evidence="8 12" id="KW-0067">ATP-binding</keyword>
<dbReference type="RefSeq" id="WP_342037723.1">
    <property type="nucleotide sequence ID" value="NZ_BAABBK010000004.1"/>
</dbReference>
<comment type="similarity">
    <text evidence="1">Belongs to the carbohydrate kinase pfkB family.</text>
</comment>
<reference evidence="15 16" key="1">
    <citation type="submission" date="2024-02" db="EMBL/GenBank/DDBJ databases">
        <title>Characterization of antibiotic resistant novel bacterial strains and their environmental applications.</title>
        <authorList>
            <person name="Manzoor S."/>
            <person name="Abbas S."/>
            <person name="Arshad M."/>
            <person name="Li W.J."/>
            <person name="Ahmed I."/>
        </authorList>
    </citation>
    <scope>NUCLEOTIDE SEQUENCE [LARGE SCALE GENOMIC DNA]</scope>
    <source>
        <strain evidence="15 16">KACC 15558</strain>
    </source>
</reference>
<keyword evidence="9 12" id="KW-0460">Magnesium</keyword>
<dbReference type="PANTHER" id="PTHR10584">
    <property type="entry name" value="SUGAR KINASE"/>
    <property type="match status" value="1"/>
</dbReference>
<evidence type="ECO:0000256" key="13">
    <source>
        <dbReference type="SAM" id="MobiDB-lite"/>
    </source>
</evidence>
<evidence type="ECO:0000256" key="2">
    <source>
        <dbReference type="ARBA" id="ARBA00012035"/>
    </source>
</evidence>
<feature type="binding site" evidence="12">
    <location>
        <begin position="15"/>
        <end position="17"/>
    </location>
    <ligand>
        <name>substrate</name>
    </ligand>
</feature>
<dbReference type="PROSITE" id="PS00584">
    <property type="entry name" value="PFKB_KINASES_2"/>
    <property type="match status" value="1"/>
</dbReference>
<evidence type="ECO:0000313" key="16">
    <source>
        <dbReference type="Proteomes" id="UP001498935"/>
    </source>
</evidence>
<comment type="caution">
    <text evidence="12">Lacks conserved residue(s) required for the propagation of feature annotation.</text>
</comment>
<feature type="binding site" evidence="12">
    <location>
        <begin position="230"/>
        <end position="231"/>
    </location>
    <ligand>
        <name>ATP</name>
        <dbReference type="ChEBI" id="CHEBI:30616"/>
    </ligand>
</feature>
<comment type="cofactor">
    <cofactor evidence="12">
        <name>Mg(2+)</name>
        <dbReference type="ChEBI" id="CHEBI:18420"/>
    </cofactor>
    <text evidence="12">Requires a divalent cation, most likely magnesium in vivo, as an electrophilic catalyst to aid phosphoryl group transfer. It is the chelate of the metal and the nucleotide that is the actual substrate.</text>
</comment>
<dbReference type="EMBL" id="BAABNP010000004">
    <property type="protein sequence ID" value="GAA5340309.1"/>
    <property type="molecule type" value="Genomic_DNA"/>
</dbReference>
<comment type="subcellular location">
    <subcellularLocation>
        <location evidence="12">Cytoplasm</location>
    </subcellularLocation>
</comment>
<keyword evidence="16" id="KW-1185">Reference proteome</keyword>
<evidence type="ECO:0000256" key="3">
    <source>
        <dbReference type="ARBA" id="ARBA00016943"/>
    </source>
</evidence>
<comment type="caution">
    <text evidence="15">The sequence shown here is derived from an EMBL/GenBank/DDBJ whole genome shotgun (WGS) entry which is preliminary data.</text>
</comment>
<dbReference type="EC" id="2.7.1.15" evidence="2 12"/>
<feature type="binding site" evidence="12">
    <location>
        <position position="264"/>
    </location>
    <ligand>
        <name>K(+)</name>
        <dbReference type="ChEBI" id="CHEBI:29103"/>
    </ligand>
</feature>
<evidence type="ECO:0000313" key="15">
    <source>
        <dbReference type="EMBL" id="GAA5340309.1"/>
    </source>
</evidence>
<organism evidence="15 16">
    <name type="scientific">Brevibacterium ammoniilyticum</name>
    <dbReference type="NCBI Taxonomy" id="1046555"/>
    <lineage>
        <taxon>Bacteria</taxon>
        <taxon>Bacillati</taxon>
        <taxon>Actinomycetota</taxon>
        <taxon>Actinomycetes</taxon>
        <taxon>Micrococcales</taxon>
        <taxon>Brevibacteriaceae</taxon>
        <taxon>Brevibacterium</taxon>
    </lineage>
</organism>
<evidence type="ECO:0000256" key="7">
    <source>
        <dbReference type="ARBA" id="ARBA00022777"/>
    </source>
</evidence>
<evidence type="ECO:0000256" key="9">
    <source>
        <dbReference type="ARBA" id="ARBA00022842"/>
    </source>
</evidence>
<evidence type="ECO:0000259" key="14">
    <source>
        <dbReference type="Pfam" id="PF00294"/>
    </source>
</evidence>
<comment type="function">
    <text evidence="12">Catalyzes the phosphorylation of ribose at O-5 in a reaction requiring ATP and magnesium. The resulting D-ribose-5-phosphate can then be used either for sythesis of nucleotides, histidine, and tryptophan, or as a component of the pentose phosphate pathway.</text>
</comment>
<keyword evidence="4 12" id="KW-0808">Transferase</keyword>
<evidence type="ECO:0000256" key="8">
    <source>
        <dbReference type="ARBA" id="ARBA00022840"/>
    </source>
</evidence>
<feature type="region of interest" description="Disordered" evidence="13">
    <location>
        <begin position="278"/>
        <end position="308"/>
    </location>
</feature>
<comment type="subunit">
    <text evidence="12">Homodimer.</text>
</comment>
<comment type="pathway">
    <text evidence="12">Carbohydrate metabolism; D-ribose degradation; D-ribose 5-phosphate from beta-D-ribopyranose: step 2/2.</text>
</comment>
<evidence type="ECO:0000256" key="12">
    <source>
        <dbReference type="HAMAP-Rule" id="MF_01987"/>
    </source>
</evidence>
<name>A0ABP9U1X5_9MICO</name>
<comment type="activity regulation">
    <text evidence="12">Activated by a monovalent cation that binds near, but not in, the active site. The most likely occupant of the site in vivo is potassium. Ion binding induces a conformational change that may alter substrate affinity.</text>
</comment>
<keyword evidence="6 12" id="KW-0547">Nucleotide-binding</keyword>
<feature type="compositionally biased region" description="Basic and acidic residues" evidence="13">
    <location>
        <begin position="285"/>
        <end position="308"/>
    </location>
</feature>
<evidence type="ECO:0000256" key="11">
    <source>
        <dbReference type="ARBA" id="ARBA00023277"/>
    </source>
</evidence>
<feature type="binding site" evidence="12">
    <location>
        <position position="138"/>
    </location>
    <ligand>
        <name>substrate</name>
    </ligand>
</feature>
<feature type="binding site" evidence="12">
    <location>
        <position position="255"/>
    </location>
    <ligand>
        <name>ATP</name>
        <dbReference type="ChEBI" id="CHEBI:30616"/>
    </ligand>
</feature>
<dbReference type="InterPro" id="IPR002139">
    <property type="entry name" value="Ribo/fructo_kinase"/>
</dbReference>
<feature type="binding site" evidence="12">
    <location>
        <begin position="43"/>
        <end position="47"/>
    </location>
    <ligand>
        <name>substrate</name>
    </ligand>
</feature>
<proteinExistence type="inferred from homology"/>
<dbReference type="Pfam" id="PF00294">
    <property type="entry name" value="PfkB"/>
    <property type="match status" value="1"/>
</dbReference>
<feature type="binding site" evidence="12">
    <location>
        <position position="179"/>
    </location>
    <ligand>
        <name>ATP</name>
        <dbReference type="ChEBI" id="CHEBI:30616"/>
    </ligand>
</feature>
<comment type="catalytic activity">
    <reaction evidence="12">
        <text>D-ribose + ATP = D-ribose 5-phosphate + ADP + H(+)</text>
        <dbReference type="Rhea" id="RHEA:13697"/>
        <dbReference type="ChEBI" id="CHEBI:15378"/>
        <dbReference type="ChEBI" id="CHEBI:30616"/>
        <dbReference type="ChEBI" id="CHEBI:47013"/>
        <dbReference type="ChEBI" id="CHEBI:78346"/>
        <dbReference type="ChEBI" id="CHEBI:456216"/>
        <dbReference type="EC" id="2.7.1.15"/>
    </reaction>
</comment>
<evidence type="ECO:0000256" key="1">
    <source>
        <dbReference type="ARBA" id="ARBA00005380"/>
    </source>
</evidence>
<dbReference type="HAMAP" id="MF_01987">
    <property type="entry name" value="Ribokinase"/>
    <property type="match status" value="1"/>
</dbReference>
<dbReference type="Proteomes" id="UP001498935">
    <property type="component" value="Unassembled WGS sequence"/>
</dbReference>
<keyword evidence="11 12" id="KW-0119">Carbohydrate metabolism</keyword>